<protein>
    <submittedName>
        <fullName evidence="6">YadA-like family protein</fullName>
    </submittedName>
</protein>
<name>A0ABD7F3U3_9GAMM</name>
<keyword evidence="7" id="KW-1185">Reference proteome</keyword>
<comment type="subcellular location">
    <subcellularLocation>
        <location evidence="1">Membrane</location>
    </subcellularLocation>
</comment>
<dbReference type="InterPro" id="IPR008640">
    <property type="entry name" value="Adhesin_Head_dom"/>
</dbReference>
<feature type="domain" description="Trimeric autotransporter adhesin YadA-like stalk" evidence="5">
    <location>
        <begin position="636"/>
        <end position="671"/>
    </location>
</feature>
<evidence type="ECO:0000313" key="7">
    <source>
        <dbReference type="Proteomes" id="UP000827069"/>
    </source>
</evidence>
<evidence type="ECO:0000313" key="6">
    <source>
        <dbReference type="EMBL" id="QXZ22943.1"/>
    </source>
</evidence>
<dbReference type="Pfam" id="PF05658">
    <property type="entry name" value="YadA_head"/>
    <property type="match status" value="14"/>
</dbReference>
<dbReference type="Pfam" id="PF03895">
    <property type="entry name" value="YadA_anchor"/>
    <property type="match status" value="1"/>
</dbReference>
<proteinExistence type="predicted"/>
<gene>
    <name evidence="6" type="ORF">I6L31_14855</name>
</gene>
<feature type="domain" description="Trimeric autotransporter adhesin YadA-like stalk" evidence="5">
    <location>
        <begin position="2539"/>
        <end position="2576"/>
    </location>
</feature>
<evidence type="ECO:0000256" key="2">
    <source>
        <dbReference type="SAM" id="MobiDB-lite"/>
    </source>
</evidence>
<dbReference type="Proteomes" id="UP000827069">
    <property type="component" value="Chromosome"/>
</dbReference>
<dbReference type="Pfam" id="PF05662">
    <property type="entry name" value="YadA_stalk"/>
    <property type="match status" value="8"/>
</dbReference>
<evidence type="ECO:0000259" key="5">
    <source>
        <dbReference type="Pfam" id="PF05662"/>
    </source>
</evidence>
<feature type="domain" description="Trimeric autotransporter adhesin YadA-like head" evidence="4">
    <location>
        <begin position="560"/>
        <end position="585"/>
    </location>
</feature>
<organism evidence="6 7">
    <name type="scientific">Acinetobacter septicus</name>
    <dbReference type="NCBI Taxonomy" id="465797"/>
    <lineage>
        <taxon>Bacteria</taxon>
        <taxon>Pseudomonadati</taxon>
        <taxon>Pseudomonadota</taxon>
        <taxon>Gammaproteobacteria</taxon>
        <taxon>Moraxellales</taxon>
        <taxon>Moraxellaceae</taxon>
        <taxon>Acinetobacter</taxon>
    </lineage>
</organism>
<feature type="domain" description="Trimeric autotransporter adhesin YadA-like head" evidence="4">
    <location>
        <begin position="271"/>
        <end position="290"/>
    </location>
</feature>
<feature type="domain" description="Trimeric autotransporter adhesin YadA-like stalk" evidence="5">
    <location>
        <begin position="2411"/>
        <end position="2439"/>
    </location>
</feature>
<evidence type="ECO:0000256" key="1">
    <source>
        <dbReference type="ARBA" id="ARBA00004370"/>
    </source>
</evidence>
<feature type="domain" description="Trimeric autotransporter adhesin YadA-like head" evidence="4">
    <location>
        <begin position="410"/>
        <end position="436"/>
    </location>
</feature>
<feature type="domain" description="Trimeric autotransporter adhesin YadA-like head" evidence="4">
    <location>
        <begin position="383"/>
        <end position="406"/>
    </location>
</feature>
<dbReference type="InterPro" id="IPR005594">
    <property type="entry name" value="YadA_C"/>
</dbReference>
<feature type="domain" description="Trimeric autotransporter adhesin YadA-like head" evidence="4">
    <location>
        <begin position="1011"/>
        <end position="1035"/>
    </location>
</feature>
<feature type="compositionally biased region" description="Polar residues" evidence="2">
    <location>
        <begin position="1977"/>
        <end position="1995"/>
    </location>
</feature>
<feature type="domain" description="Trimeric autotransporter adhesin YadA-like head" evidence="4">
    <location>
        <begin position="354"/>
        <end position="378"/>
    </location>
</feature>
<feature type="domain" description="Trimeric autotransporter adhesin YadA-like stalk" evidence="5">
    <location>
        <begin position="2254"/>
        <end position="2293"/>
    </location>
</feature>
<feature type="domain" description="Trimeric autotransporter adhesin YadA-like head" evidence="4">
    <location>
        <begin position="886"/>
        <end position="909"/>
    </location>
</feature>
<evidence type="ECO:0000259" key="4">
    <source>
        <dbReference type="Pfam" id="PF05658"/>
    </source>
</evidence>
<feature type="domain" description="Trimeric autotransporter adhesin YadA-like head" evidence="4">
    <location>
        <begin position="1037"/>
        <end position="1065"/>
    </location>
</feature>
<feature type="domain" description="Trimeric autotransporter adhesin YadA-like stalk" evidence="5">
    <location>
        <begin position="1489"/>
        <end position="1517"/>
    </location>
</feature>
<feature type="domain" description="Trimeric autotransporter adhesin YadA-like head" evidence="4">
    <location>
        <begin position="981"/>
        <end position="1007"/>
    </location>
</feature>
<feature type="region of interest" description="Disordered" evidence="2">
    <location>
        <begin position="1975"/>
        <end position="1995"/>
    </location>
</feature>
<feature type="domain" description="Trimeric autotransporter adhesin YadA-like head" evidence="4">
    <location>
        <begin position="223"/>
        <end position="247"/>
    </location>
</feature>
<feature type="domain" description="Trimeric autotransporter adhesin YadA-like stalk" evidence="5">
    <location>
        <begin position="178"/>
        <end position="200"/>
    </location>
</feature>
<dbReference type="InterPro" id="IPR008635">
    <property type="entry name" value="Coiled_stalk_dom"/>
</dbReference>
<feature type="domain" description="Trimeric autotransporter adhesin YadA-like C-terminal membrane anchor" evidence="3">
    <location>
        <begin position="2659"/>
        <end position="2710"/>
    </location>
</feature>
<feature type="domain" description="Trimeric autotransporter adhesin YadA-like head" evidence="4">
    <location>
        <begin position="776"/>
        <end position="803"/>
    </location>
</feature>
<feature type="domain" description="Trimeric autotransporter adhesin YadA-like head" evidence="4">
    <location>
        <begin position="960"/>
        <end position="979"/>
    </location>
</feature>
<reference evidence="6 7" key="1">
    <citation type="submission" date="2021-07" db="EMBL/GenBank/DDBJ databases">
        <title>FDA dAtabase for Regulatory Grade micrObial Sequences (FDA-ARGOS): Supporting development and validation of Infectious Disease Dx tests.</title>
        <authorList>
            <person name="Sproer C."/>
            <person name="Gronow S."/>
            <person name="Severitt S."/>
            <person name="Schroder I."/>
            <person name="Tallon L."/>
            <person name="Sadzewicz L."/>
            <person name="Zhao X."/>
            <person name="Boylan J."/>
            <person name="Ott S."/>
            <person name="Bowen H."/>
            <person name="Vavikolanu K."/>
            <person name="Mehta A."/>
            <person name="Aluvathingal J."/>
            <person name="Nadendla S."/>
            <person name="Lowell S."/>
            <person name="Myers T."/>
            <person name="Yan Y."/>
        </authorList>
    </citation>
    <scope>NUCLEOTIDE SEQUENCE [LARGE SCALE GENOMIC DNA]</scope>
    <source>
        <strain evidence="6 7">FDAARGOS_1401</strain>
    </source>
</reference>
<feature type="domain" description="Trimeric autotransporter adhesin YadA-like stalk" evidence="5">
    <location>
        <begin position="1105"/>
        <end position="1136"/>
    </location>
</feature>
<feature type="domain" description="Trimeric autotransporter adhesin YadA-like head" evidence="4">
    <location>
        <begin position="821"/>
        <end position="845"/>
    </location>
</feature>
<dbReference type="GO" id="GO:0016020">
    <property type="term" value="C:membrane"/>
    <property type="evidence" value="ECO:0007669"/>
    <property type="project" value="UniProtKB-SubCell"/>
</dbReference>
<evidence type="ECO:0000259" key="3">
    <source>
        <dbReference type="Pfam" id="PF03895"/>
    </source>
</evidence>
<dbReference type="CDD" id="cd12820">
    <property type="entry name" value="LbR_YadA-like"/>
    <property type="match status" value="1"/>
</dbReference>
<sequence>MVATAAIITVSAHSQDINEDLNVTGKITATGTITGSDVTTDSGASLNDLNSKVNNTTTGLASKASQTDLDNLTTTVNGKASQTDFNNLNNQVNSATTGLATKASKAEVTAAKTEVVQGKNINVTSTTGSNGQTVYTVKTADDVNFNTLTTTGNTSIGGALTVTGNANLNNGANLNNKKITGLANGTADSDAVNYGQIKNLVIGNNYDGIQYFRTKSTKADASALGEDSTAIGPLATANGHNSIAVGNTSQANGLGSISVGQKSIAYQENNVAIGKESAALGKYSTAIGASTGQPRTPVLTNDSNNNNQLTAIYGIPVTATGSTPDTITEINGTAVTPDQRNAFIALLSSGANLAGGEASLALGTSNLATGNSSVALGSMNSSSATSSVALGSNNNANGSSSIAIGDRNSASASNAVAIGTQASSSRSNTIAIGKGAIADTSSGIAIGENAGVGSSQGSTTDRVEHIAIGKNSGQNVVGNQNIAIGSGAGSNLSPDNNSSSDSNIAIGIAAGSGINGDDNISIGRNSNTNGGAITRSVTLGSETKSSSQSVVVGNSSKVTSGTDATIVGYNAQVTGTGGIALGANTQAAANNIALGINSDASTNSTTKAYLVSDTIPDVATVGYSVVSVGNGTTTRRITNVAPGGNPTDAVNVSQLTQLHNDVSSILGLTGSTDGKFGEIDINGKTYGSIVAAIAASGGGGGPLPTDYYVTYTNSSQNEINLGPNGGKGTTINNVATATKDDQAVNLGQVKALAKDATVKYVSINSTDGANKLSDQAIANNSVAIGPSTGTTAVAENSIALGSNVRTEALNGIAIGNSGTRAKGESSIAIGKENTTADINNIALGTLVSTKGIDSIGIGKNVQTDATSSTTNYAIAIGSDAEVQNSDQAIVIGRKAIVSQDNGVAIGNEALTQGEQGISIGRQATSSAENTTAIGNKASSSGQSANAIGDNAKAQAKDANAMGTAANASALNALALGTGASASSENSTAIGNQARASASDAVALGNGAVSQAQQAIAIGKTATAYAKNAIATGTNANAYAENSIALGSNTTVNNNHANAVALGSNSVSGDYNQTTKSTINGRDYNYAGSGAGLSTVSVGTKDNERQIINVAAGRVTATSTDAVNGSQLFAVQEEVQKPLSFAGDSGTKVDRKLGDQLKVTGGASGTLTEGNIGVVANGSDTLQLKLAKDVNLTNAGSLTVGTTKLTDGKVEIKDASNNSNVSTSTNTVMTAGASSNTIDANSITLKNAANNVVLSGSTGTLTGLTNKTLTVSGFATQGRAATEEQLKLVNDTANKGWNITTNKDTANKSNVAPDATVDFSNSDKNITVSHSGTNVDLKLAEVVNIGGQSGGATISVNGKNGTITGLTNKTFDPNNYTTGRAATEDQLATPLTFTGDNAGVNVQRKLGQQLSIVGGESVATNLTDNNIGVVADSTNNKLTVKLSKDIKLNSVNAAGTVIDSKGLTFVNSSGGAIPNSPSISATGINAGTNKITNVGAGAITDTSMDAVNGSQIKGIIDKGFTVSSNGNTAAKDTIALGENVDFSATDTNIKVTNTGNNQITFGLEPVVKVGPATGGSPVTINGNTGQITGLTNKTTTSSDFATVGRAATEEQLKTIQTGLTDSGFGLKAADSNTVNKKLGETIDIVGADSNITTKVVNGQVAVELSKNIDLSKAGSLTVGNTKVTDGKVELKDGAKSNSSTVDGTVVSDGTNTTTVGASQITVGAGSNPIIINGATGRVSGLTNTTWDPNATYNQKQAATEEQLKSVSDVAQNANKGWKFTSTNKGGVASAAQKIAPDETLDFNNTDGNIKLAATANNLTVNLNPDVNLTSAGSLTVGSSSIKNNEVKVGSNTLTDNGLTVGSTNVTSGNVTGLTNKTTTSSDFATVGRAATEEQLKTIQTGLTDSGFGLKAADSNTVNKKLGETIDIVGADSNITTKVVNGQVAVELSKNIDLSKAGSLTVGNTKVTDGKVELKDGAKSNSSTVDGTVVSDGTNTTTVGASQITVGAGSNPVIINGATGRVSGLTNTTWDPNATYNQKQAATEEQLKSVSDVAQNANKGWNVKSDSTLASTQVKPEDTVDIGLANDEKNLKVAATNSNGTTTIDFSLSKDLLLDSVNAGGTVIDKSGLRFVDPITGLPLSNTPSISLGGINAGNQIISNVAPGKNGTDAVNVNQLNDVKAIAEEGWVFTTATSGKGQTVNSSLQTIKPNQRFTMISGDNVELIQNGDKVTVTTTPEVNFDKVTVGNVVIDKTTNKITGVEAGTIAANSKDVVNGSQLHDLGSGVQNIIGGNTTYDPNTGTYTNNNIGDTGQNNINDAIKSINDTAQNANKGWTVSTNGQNASQVKPTDTVDFANKDGNIKVNNTGNNITVDLAKDIQVDSVKAGDTTVNNNGLTINGGPSVTKNGIDAAGNKVTGVAEGSIAQGSKDAVNGSQIHDIIGDGAFQGGDGNTITNIGGTGATNINDAIGSINQKAGQHSTVEAGQNITVKESTNSNGGKEYTVATADDVKFNSVTSNTVTANNVKVGDVNIDQNGINAGNHKITNVAPGEISSTSKDAVNGSQLNTSNQYIVNSLGGGAKYENGQFTGPTYNVNNGSYNNVGDALGALNQADINLGNRITNLGDRLEQVFYNVNGRIDDVEKKANAGIASAMALEGAPFVAGKFTYAVGAAYHGGENAVGATLRKTADNGRWSITGGVAAASQGDPSVRVGISGVID</sequence>
<dbReference type="EMBL" id="CP079898">
    <property type="protein sequence ID" value="QXZ22943.1"/>
    <property type="molecule type" value="Genomic_DNA"/>
</dbReference>
<dbReference type="RefSeq" id="WP_219349267.1">
    <property type="nucleotide sequence ID" value="NZ_CP079898.1"/>
</dbReference>
<accession>A0ABD7F3U3</accession>
<feature type="domain" description="Trimeric autotransporter adhesin YadA-like head" evidence="4">
    <location>
        <begin position="913"/>
        <end position="937"/>
    </location>
</feature>
<feature type="domain" description="Trimeric autotransporter adhesin YadA-like stalk" evidence="5">
    <location>
        <begin position="2156"/>
        <end position="2194"/>
    </location>
</feature>